<accession>A0A1B0G2P5</accession>
<dbReference type="AlphaFoldDB" id="A0A1B0G2P5"/>
<sequence>MCACMRRPSEHHSYRMHNIRKKPFVYIWAIVVNIQKISTKFRSFYVCFTWALCMGLECKCAYMRVITIIINFTMVARVENHK</sequence>
<dbReference type="VEuPathDB" id="VectorBase:GMOY007588"/>
<protein>
    <submittedName>
        <fullName evidence="1">Uncharacterized protein</fullName>
    </submittedName>
</protein>
<dbReference type="Proteomes" id="UP000092444">
    <property type="component" value="Unassembled WGS sequence"/>
</dbReference>
<evidence type="ECO:0000313" key="2">
    <source>
        <dbReference type="Proteomes" id="UP000092444"/>
    </source>
</evidence>
<name>A0A1B0G2P5_GLOMM</name>
<reference evidence="1" key="1">
    <citation type="submission" date="2020-05" db="UniProtKB">
        <authorList>
            <consortium name="EnsemblMetazoa"/>
        </authorList>
    </citation>
    <scope>IDENTIFICATION</scope>
    <source>
        <strain evidence="1">Yale</strain>
    </source>
</reference>
<evidence type="ECO:0000313" key="1">
    <source>
        <dbReference type="EnsemblMetazoa" id="GMOY007588-PA"/>
    </source>
</evidence>
<dbReference type="EMBL" id="CCAG010002590">
    <property type="status" value="NOT_ANNOTATED_CDS"/>
    <property type="molecule type" value="Genomic_DNA"/>
</dbReference>
<proteinExistence type="predicted"/>
<dbReference type="EnsemblMetazoa" id="GMOY007588-RA">
    <property type="protein sequence ID" value="GMOY007588-PA"/>
    <property type="gene ID" value="GMOY007588"/>
</dbReference>
<keyword evidence="2" id="KW-1185">Reference proteome</keyword>
<organism evidence="1 2">
    <name type="scientific">Glossina morsitans morsitans</name>
    <name type="common">Savannah tsetse fly</name>
    <dbReference type="NCBI Taxonomy" id="37546"/>
    <lineage>
        <taxon>Eukaryota</taxon>
        <taxon>Metazoa</taxon>
        <taxon>Ecdysozoa</taxon>
        <taxon>Arthropoda</taxon>
        <taxon>Hexapoda</taxon>
        <taxon>Insecta</taxon>
        <taxon>Pterygota</taxon>
        <taxon>Neoptera</taxon>
        <taxon>Endopterygota</taxon>
        <taxon>Diptera</taxon>
        <taxon>Brachycera</taxon>
        <taxon>Muscomorpha</taxon>
        <taxon>Hippoboscoidea</taxon>
        <taxon>Glossinidae</taxon>
        <taxon>Glossina</taxon>
    </lineage>
</organism>